<evidence type="ECO:0000256" key="10">
    <source>
        <dbReference type="PIRSR" id="PIRSR004682-3"/>
    </source>
</evidence>
<evidence type="ECO:0000256" key="6">
    <source>
        <dbReference type="ARBA" id="ARBA00031828"/>
    </source>
</evidence>
<feature type="binding site" evidence="11">
    <location>
        <position position="126"/>
    </location>
    <ligand>
        <name>Mg(2+)</name>
        <dbReference type="ChEBI" id="CHEBI:18420"/>
    </ligand>
</feature>
<dbReference type="PANTHER" id="PTHR42891">
    <property type="entry name" value="D-GLYCERO-BETA-D-MANNO-HEPTOSE-1,7-BISPHOSPHATE 7-PHOSPHATASE"/>
    <property type="match status" value="1"/>
</dbReference>
<evidence type="ECO:0000256" key="5">
    <source>
        <dbReference type="ARBA" id="ARBA00023277"/>
    </source>
</evidence>
<comment type="subcellular location">
    <subcellularLocation>
        <location evidence="1 7">Cytoplasm</location>
    </subcellularLocation>
</comment>
<feature type="binding site" evidence="9">
    <location>
        <begin position="51"/>
        <end position="54"/>
    </location>
    <ligand>
        <name>substrate</name>
    </ligand>
</feature>
<dbReference type="GO" id="GO:0016791">
    <property type="term" value="F:phosphatase activity"/>
    <property type="evidence" value="ECO:0007669"/>
    <property type="project" value="InterPro"/>
</dbReference>
<dbReference type="EMBL" id="CP070608">
    <property type="protein sequence ID" value="QSE99281.1"/>
    <property type="molecule type" value="Genomic_DNA"/>
</dbReference>
<dbReference type="InterPro" id="IPR036412">
    <property type="entry name" value="HAD-like_sf"/>
</dbReference>
<evidence type="ECO:0000256" key="9">
    <source>
        <dbReference type="PIRSR" id="PIRSR004682-2"/>
    </source>
</evidence>
<keyword evidence="3 11" id="KW-0479">Metal-binding</keyword>
<evidence type="ECO:0000256" key="7">
    <source>
        <dbReference type="PIRNR" id="PIRNR004682"/>
    </source>
</evidence>
<dbReference type="GO" id="GO:0005975">
    <property type="term" value="P:carbohydrate metabolic process"/>
    <property type="evidence" value="ECO:0007669"/>
    <property type="project" value="InterPro"/>
</dbReference>
<dbReference type="AlphaFoldDB" id="A0A975A2W5"/>
<gene>
    <name evidence="12" type="ORF">JR347_09395</name>
</gene>
<dbReference type="GO" id="GO:0005737">
    <property type="term" value="C:cytoplasm"/>
    <property type="evidence" value="ECO:0007669"/>
    <property type="project" value="UniProtKB-SubCell"/>
</dbReference>
<dbReference type="RefSeq" id="WP_205723792.1">
    <property type="nucleotide sequence ID" value="NZ_CP070608.1"/>
</dbReference>
<evidence type="ECO:0000256" key="4">
    <source>
        <dbReference type="ARBA" id="ARBA00022801"/>
    </source>
</evidence>
<evidence type="ECO:0000256" key="8">
    <source>
        <dbReference type="PIRSR" id="PIRSR004682-1"/>
    </source>
</evidence>
<dbReference type="NCBIfam" id="TIGR01656">
    <property type="entry name" value="Histidinol-ppas"/>
    <property type="match status" value="1"/>
</dbReference>
<feature type="binding site" evidence="9">
    <location>
        <begin position="8"/>
        <end position="10"/>
    </location>
    <ligand>
        <name>substrate</name>
    </ligand>
</feature>
<accession>A0A975A2W5</accession>
<evidence type="ECO:0000256" key="2">
    <source>
        <dbReference type="ARBA" id="ARBA00022490"/>
    </source>
</evidence>
<evidence type="ECO:0000313" key="13">
    <source>
        <dbReference type="Proteomes" id="UP000662783"/>
    </source>
</evidence>
<evidence type="ECO:0000313" key="12">
    <source>
        <dbReference type="EMBL" id="QSE99281.1"/>
    </source>
</evidence>
<keyword evidence="4 7" id="KW-0378">Hydrolase</keyword>
<feature type="binding site" evidence="11">
    <location>
        <position position="8"/>
    </location>
    <ligand>
        <name>Mg(2+)</name>
        <dbReference type="ChEBI" id="CHEBI:18420"/>
    </ligand>
</feature>
<evidence type="ECO:0000256" key="3">
    <source>
        <dbReference type="ARBA" id="ARBA00022723"/>
    </source>
</evidence>
<dbReference type="EC" id="3.1.3.-" evidence="7"/>
<feature type="binding site" evidence="9">
    <location>
        <begin position="16"/>
        <end position="20"/>
    </location>
    <ligand>
        <name>substrate</name>
    </ligand>
</feature>
<keyword evidence="5 7" id="KW-0119">Carbohydrate metabolism</keyword>
<organism evidence="12 13">
    <name type="scientific">Fulvivirga lutea</name>
    <dbReference type="NCBI Taxonomy" id="2810512"/>
    <lineage>
        <taxon>Bacteria</taxon>
        <taxon>Pseudomonadati</taxon>
        <taxon>Bacteroidota</taxon>
        <taxon>Cytophagia</taxon>
        <taxon>Cytophagales</taxon>
        <taxon>Fulvivirgaceae</taxon>
        <taxon>Fulvivirga</taxon>
    </lineage>
</organism>
<evidence type="ECO:0000256" key="11">
    <source>
        <dbReference type="PIRSR" id="PIRSR004682-4"/>
    </source>
</evidence>
<feature type="binding site" evidence="11">
    <location>
        <position position="10"/>
    </location>
    <ligand>
        <name>Mg(2+)</name>
        <dbReference type="ChEBI" id="CHEBI:18420"/>
    </ligand>
</feature>
<dbReference type="PANTHER" id="PTHR42891:SF1">
    <property type="entry name" value="D-GLYCERO-BETA-D-MANNO-HEPTOSE-1,7-BISPHOSPHATE 7-PHOSPHATASE"/>
    <property type="match status" value="1"/>
</dbReference>
<feature type="site" description="Stabilizes the phosphoryl group" evidence="10">
    <location>
        <position position="51"/>
    </location>
</feature>
<feature type="binding site" evidence="9">
    <location>
        <begin position="99"/>
        <end position="100"/>
    </location>
    <ligand>
        <name>substrate</name>
    </ligand>
</feature>
<dbReference type="KEGG" id="fuv:JR347_09395"/>
<dbReference type="Gene3D" id="3.40.50.1000">
    <property type="entry name" value="HAD superfamily/HAD-like"/>
    <property type="match status" value="1"/>
</dbReference>
<feature type="active site" description="Nucleophile" evidence="8">
    <location>
        <position position="8"/>
    </location>
</feature>
<keyword evidence="11" id="KW-0460">Magnesium</keyword>
<dbReference type="NCBIfam" id="TIGR01662">
    <property type="entry name" value="HAD-SF-IIIA"/>
    <property type="match status" value="1"/>
</dbReference>
<proteinExistence type="inferred from homology"/>
<feature type="binding site" evidence="9">
    <location>
        <position position="126"/>
    </location>
    <ligand>
        <name>substrate</name>
    </ligand>
</feature>
<protein>
    <recommendedName>
        <fullName evidence="6 7">D,D-heptose 1,7-bisphosphate phosphatase</fullName>
        <ecNumber evidence="7">3.1.3.-</ecNumber>
    </recommendedName>
</protein>
<dbReference type="Proteomes" id="UP000662783">
    <property type="component" value="Chromosome"/>
</dbReference>
<dbReference type="InterPro" id="IPR023214">
    <property type="entry name" value="HAD_sf"/>
</dbReference>
<reference evidence="12" key="1">
    <citation type="submission" date="2021-02" db="EMBL/GenBank/DDBJ databases">
        <title>Fulvivirga sp. S481 isolated from sea water.</title>
        <authorList>
            <person name="Bae S.S."/>
            <person name="Baek K."/>
        </authorList>
    </citation>
    <scope>NUCLEOTIDE SEQUENCE</scope>
    <source>
        <strain evidence="12">S481</strain>
    </source>
</reference>
<keyword evidence="2 7" id="KW-0963">Cytoplasm</keyword>
<dbReference type="SUPFAM" id="SSF56784">
    <property type="entry name" value="HAD-like"/>
    <property type="match status" value="1"/>
</dbReference>
<feature type="binding site" evidence="11">
    <location>
        <position position="125"/>
    </location>
    <ligand>
        <name>Mg(2+)</name>
        <dbReference type="ChEBI" id="CHEBI:18420"/>
    </ligand>
</feature>
<dbReference type="PIRSF" id="PIRSF004682">
    <property type="entry name" value="GmhB"/>
    <property type="match status" value="1"/>
</dbReference>
<dbReference type="Pfam" id="PF13242">
    <property type="entry name" value="Hydrolase_like"/>
    <property type="match status" value="1"/>
</dbReference>
<feature type="active site" description="Proton donor" evidence="8">
    <location>
        <position position="10"/>
    </location>
</feature>
<comment type="similarity">
    <text evidence="7">Belongs to the gmhB family.</text>
</comment>
<name>A0A975A2W5_9BACT</name>
<dbReference type="InterPro" id="IPR004446">
    <property type="entry name" value="Heptose_bisP_phosphatase"/>
</dbReference>
<dbReference type="InterPro" id="IPR006549">
    <property type="entry name" value="HAD-SF_hydro_IIIA"/>
</dbReference>
<evidence type="ECO:0000256" key="1">
    <source>
        <dbReference type="ARBA" id="ARBA00004496"/>
    </source>
</evidence>
<sequence length="167" mass="18997">MNKCIFLDRDGVLNKDFVDYVYSEDKLFILPGVEDSLKSLKNAGYLIIVITNQSGITKGIYSEEDMHKVHDIMQQKWDNAIDDFYFAPGHPSFSETLSRKPGSLMFERAIAKYNIDTKLSWMIGDKDRDLIPAKKLGIKTIQVDHSDSINADYKVKDLPDAVEVIFG</sequence>
<comment type="cofactor">
    <cofactor evidence="11">
        <name>Mg(2+)</name>
        <dbReference type="ChEBI" id="CHEBI:18420"/>
    </cofactor>
</comment>
<dbReference type="GO" id="GO:0046872">
    <property type="term" value="F:metal ion binding"/>
    <property type="evidence" value="ECO:0007669"/>
    <property type="project" value="UniProtKB-KW"/>
</dbReference>
<feature type="site" description="Contributes to substrate recognition" evidence="10">
    <location>
        <position position="99"/>
    </location>
</feature>
<feature type="site" description="Stabilizes the phosphoryl group" evidence="10">
    <location>
        <position position="100"/>
    </location>
</feature>
<dbReference type="InterPro" id="IPR006543">
    <property type="entry name" value="Histidinol-phos"/>
</dbReference>
<keyword evidence="13" id="KW-1185">Reference proteome</keyword>